<dbReference type="EMBL" id="ML210343">
    <property type="protein sequence ID" value="TFK19379.1"/>
    <property type="molecule type" value="Genomic_DNA"/>
</dbReference>
<proteinExistence type="predicted"/>
<protein>
    <submittedName>
        <fullName evidence="1">Uncharacterized protein</fullName>
    </submittedName>
</protein>
<organism evidence="1 2">
    <name type="scientific">Coprinopsis marcescibilis</name>
    <name type="common">Agaric fungus</name>
    <name type="synonym">Psathyrella marcescibilis</name>
    <dbReference type="NCBI Taxonomy" id="230819"/>
    <lineage>
        <taxon>Eukaryota</taxon>
        <taxon>Fungi</taxon>
        <taxon>Dikarya</taxon>
        <taxon>Basidiomycota</taxon>
        <taxon>Agaricomycotina</taxon>
        <taxon>Agaricomycetes</taxon>
        <taxon>Agaricomycetidae</taxon>
        <taxon>Agaricales</taxon>
        <taxon>Agaricineae</taxon>
        <taxon>Psathyrellaceae</taxon>
        <taxon>Coprinopsis</taxon>
    </lineage>
</organism>
<evidence type="ECO:0000313" key="1">
    <source>
        <dbReference type="EMBL" id="TFK19379.1"/>
    </source>
</evidence>
<dbReference type="AlphaFoldDB" id="A0A5C3KGQ8"/>
<gene>
    <name evidence="1" type="ORF">FA15DRAFT_659935</name>
</gene>
<dbReference type="Proteomes" id="UP000307440">
    <property type="component" value="Unassembled WGS sequence"/>
</dbReference>
<dbReference type="OrthoDB" id="3269456at2759"/>
<name>A0A5C3KGQ8_COPMA</name>
<sequence>MQHYAIDEHYSCNTAVASLKAVIKDYNADDSQTDSILPSITAVKWDEIHFQWFTNPNIWCFCEDSENNGKTEASFAFKHFHQQEGKTLLMPAHKPVWSRSGHIQQAEALREGEFIHGYNNYVEYLKESQIALGLISMYCTVSPTAFKIGDIVEAVIAIGCATVQNKTLKMLVTLRVLTLIDHTKWDRAAILCMRQRYTGSKASPAGMTLKHKSPYGTGAEIGNTESAVSWMQID</sequence>
<reference evidence="1 2" key="1">
    <citation type="journal article" date="2019" name="Nat. Ecol. Evol.">
        <title>Megaphylogeny resolves global patterns of mushroom evolution.</title>
        <authorList>
            <person name="Varga T."/>
            <person name="Krizsan K."/>
            <person name="Foldi C."/>
            <person name="Dima B."/>
            <person name="Sanchez-Garcia M."/>
            <person name="Sanchez-Ramirez S."/>
            <person name="Szollosi G.J."/>
            <person name="Szarkandi J.G."/>
            <person name="Papp V."/>
            <person name="Albert L."/>
            <person name="Andreopoulos W."/>
            <person name="Angelini C."/>
            <person name="Antonin V."/>
            <person name="Barry K.W."/>
            <person name="Bougher N.L."/>
            <person name="Buchanan P."/>
            <person name="Buyck B."/>
            <person name="Bense V."/>
            <person name="Catcheside P."/>
            <person name="Chovatia M."/>
            <person name="Cooper J."/>
            <person name="Damon W."/>
            <person name="Desjardin D."/>
            <person name="Finy P."/>
            <person name="Geml J."/>
            <person name="Haridas S."/>
            <person name="Hughes K."/>
            <person name="Justo A."/>
            <person name="Karasinski D."/>
            <person name="Kautmanova I."/>
            <person name="Kiss B."/>
            <person name="Kocsube S."/>
            <person name="Kotiranta H."/>
            <person name="LaButti K.M."/>
            <person name="Lechner B.E."/>
            <person name="Liimatainen K."/>
            <person name="Lipzen A."/>
            <person name="Lukacs Z."/>
            <person name="Mihaltcheva S."/>
            <person name="Morgado L.N."/>
            <person name="Niskanen T."/>
            <person name="Noordeloos M.E."/>
            <person name="Ohm R.A."/>
            <person name="Ortiz-Santana B."/>
            <person name="Ovrebo C."/>
            <person name="Racz N."/>
            <person name="Riley R."/>
            <person name="Savchenko A."/>
            <person name="Shiryaev A."/>
            <person name="Soop K."/>
            <person name="Spirin V."/>
            <person name="Szebenyi C."/>
            <person name="Tomsovsky M."/>
            <person name="Tulloss R.E."/>
            <person name="Uehling J."/>
            <person name="Grigoriev I.V."/>
            <person name="Vagvolgyi C."/>
            <person name="Papp T."/>
            <person name="Martin F.M."/>
            <person name="Miettinen O."/>
            <person name="Hibbett D.S."/>
            <person name="Nagy L.G."/>
        </authorList>
    </citation>
    <scope>NUCLEOTIDE SEQUENCE [LARGE SCALE GENOMIC DNA]</scope>
    <source>
        <strain evidence="1 2">CBS 121175</strain>
    </source>
</reference>
<accession>A0A5C3KGQ8</accession>
<evidence type="ECO:0000313" key="2">
    <source>
        <dbReference type="Proteomes" id="UP000307440"/>
    </source>
</evidence>
<keyword evidence="2" id="KW-1185">Reference proteome</keyword>